<dbReference type="GO" id="GO:0008033">
    <property type="term" value="P:tRNA processing"/>
    <property type="evidence" value="ECO:0007669"/>
    <property type="project" value="UniProtKB-KW"/>
</dbReference>
<sequence>MAKKQKEETANVNATANRDIVQRLNFLYQASIYLQSVTPSGPSNKGKDRQGDNTGQEAMDVDEASSKKISVSKNEDEPTIRKPRRKVGTKRTTGDLARSYVQCMRVVGQKTTVKIDPSLKRSLCSGCSSTLIPGSSASIRVKKSASRGHHVIYTCLHCRTTKRIPAPPNGGATGLELINNTASDLPLPGTDTLPSNGPDGGMTSAVPTGPPHNFNKKRPTRPRPLPLFAQPDAGHVIFRGNERLPLDEKTGFGVLFG</sequence>
<dbReference type="AlphaFoldDB" id="A0A409XQH2"/>
<comment type="caution">
    <text evidence="6">The sequence shown here is derived from an EMBL/GenBank/DDBJ whole genome shotgun (WGS) entry which is preliminary data.</text>
</comment>
<dbReference type="EMBL" id="NHYD01000886">
    <property type="protein sequence ID" value="PPQ92970.1"/>
    <property type="molecule type" value="Genomic_DNA"/>
</dbReference>
<feature type="region of interest" description="Disordered" evidence="5">
    <location>
        <begin position="180"/>
        <end position="222"/>
    </location>
</feature>
<dbReference type="Gene3D" id="6.20.50.20">
    <property type="match status" value="1"/>
</dbReference>
<dbReference type="GO" id="GO:0046872">
    <property type="term" value="F:metal ion binding"/>
    <property type="evidence" value="ECO:0007669"/>
    <property type="project" value="UniProtKB-KW"/>
</dbReference>
<evidence type="ECO:0000256" key="2">
    <source>
        <dbReference type="ARBA" id="ARBA00022723"/>
    </source>
</evidence>
<evidence type="ECO:0000256" key="5">
    <source>
        <dbReference type="SAM" id="MobiDB-lite"/>
    </source>
</evidence>
<evidence type="ECO:0000256" key="3">
    <source>
        <dbReference type="ARBA" id="ARBA00022833"/>
    </source>
</evidence>
<keyword evidence="1" id="KW-0819">tRNA processing</keyword>
<dbReference type="PANTHER" id="PTHR14742:SF0">
    <property type="entry name" value="RIBONUCLEASE P PROTEIN SUBUNIT P21"/>
    <property type="match status" value="1"/>
</dbReference>
<protein>
    <recommendedName>
        <fullName evidence="8">Rpr2-domain-containing protein</fullName>
    </recommendedName>
</protein>
<dbReference type="STRING" id="93625.A0A409XQH2"/>
<keyword evidence="7" id="KW-1185">Reference proteome</keyword>
<comment type="similarity">
    <text evidence="4">Belongs to the eukaryotic/archaeal RNase P protein component 4 family.</text>
</comment>
<dbReference type="InParanoid" id="A0A409XQH2"/>
<dbReference type="InterPro" id="IPR007175">
    <property type="entry name" value="Rpr2/Snm1/Rpp21"/>
</dbReference>
<reference evidence="6 7" key="1">
    <citation type="journal article" date="2018" name="Evol. Lett.">
        <title>Horizontal gene cluster transfer increased hallucinogenic mushroom diversity.</title>
        <authorList>
            <person name="Reynolds H.T."/>
            <person name="Vijayakumar V."/>
            <person name="Gluck-Thaler E."/>
            <person name="Korotkin H.B."/>
            <person name="Matheny P.B."/>
            <person name="Slot J.C."/>
        </authorList>
    </citation>
    <scope>NUCLEOTIDE SEQUENCE [LARGE SCALE GENOMIC DNA]</scope>
    <source>
        <strain evidence="6 7">2631</strain>
    </source>
</reference>
<evidence type="ECO:0000313" key="6">
    <source>
        <dbReference type="EMBL" id="PPQ92970.1"/>
    </source>
</evidence>
<name>A0A409XQH2_PSICY</name>
<proteinExistence type="inferred from homology"/>
<organism evidence="6 7">
    <name type="scientific">Psilocybe cyanescens</name>
    <dbReference type="NCBI Taxonomy" id="93625"/>
    <lineage>
        <taxon>Eukaryota</taxon>
        <taxon>Fungi</taxon>
        <taxon>Dikarya</taxon>
        <taxon>Basidiomycota</taxon>
        <taxon>Agaricomycotina</taxon>
        <taxon>Agaricomycetes</taxon>
        <taxon>Agaricomycetidae</taxon>
        <taxon>Agaricales</taxon>
        <taxon>Agaricineae</taxon>
        <taxon>Strophariaceae</taxon>
        <taxon>Psilocybe</taxon>
    </lineage>
</organism>
<dbReference type="Proteomes" id="UP000283269">
    <property type="component" value="Unassembled WGS sequence"/>
</dbReference>
<dbReference type="GO" id="GO:0005655">
    <property type="term" value="C:nucleolar ribonuclease P complex"/>
    <property type="evidence" value="ECO:0007669"/>
    <property type="project" value="TreeGrafter"/>
</dbReference>
<dbReference type="Pfam" id="PF04032">
    <property type="entry name" value="Rpr2"/>
    <property type="match status" value="1"/>
</dbReference>
<dbReference type="OrthoDB" id="128536at2759"/>
<gene>
    <name evidence="6" type="ORF">CVT25_000171</name>
</gene>
<feature type="region of interest" description="Disordered" evidence="5">
    <location>
        <begin position="36"/>
        <end position="93"/>
    </location>
</feature>
<keyword evidence="3" id="KW-0862">Zinc</keyword>
<evidence type="ECO:0008006" key="8">
    <source>
        <dbReference type="Google" id="ProtNLM"/>
    </source>
</evidence>
<evidence type="ECO:0000256" key="1">
    <source>
        <dbReference type="ARBA" id="ARBA00022694"/>
    </source>
</evidence>
<keyword evidence="2" id="KW-0479">Metal-binding</keyword>
<dbReference type="PANTHER" id="PTHR14742">
    <property type="entry name" value="RIBONUCLEASE P SUBUNIT P21"/>
    <property type="match status" value="1"/>
</dbReference>
<evidence type="ECO:0000313" key="7">
    <source>
        <dbReference type="Proteomes" id="UP000283269"/>
    </source>
</evidence>
<evidence type="ECO:0000256" key="4">
    <source>
        <dbReference type="ARBA" id="ARBA00038402"/>
    </source>
</evidence>
<accession>A0A409XQH2</accession>